<name>A0AAV7CMM1_ENGPU</name>
<dbReference type="EMBL" id="WNYA01000002">
    <property type="protein sequence ID" value="KAG8586348.1"/>
    <property type="molecule type" value="Genomic_DNA"/>
</dbReference>
<protein>
    <recommendedName>
        <fullName evidence="3">Secreted protein</fullName>
    </recommendedName>
</protein>
<gene>
    <name evidence="1" type="ORF">GDO81_005355</name>
</gene>
<evidence type="ECO:0000313" key="1">
    <source>
        <dbReference type="EMBL" id="KAG8586348.1"/>
    </source>
</evidence>
<keyword evidence="2" id="KW-1185">Reference proteome</keyword>
<organism evidence="1 2">
    <name type="scientific">Engystomops pustulosus</name>
    <name type="common">Tungara frog</name>
    <name type="synonym">Physalaemus pustulosus</name>
    <dbReference type="NCBI Taxonomy" id="76066"/>
    <lineage>
        <taxon>Eukaryota</taxon>
        <taxon>Metazoa</taxon>
        <taxon>Chordata</taxon>
        <taxon>Craniata</taxon>
        <taxon>Vertebrata</taxon>
        <taxon>Euteleostomi</taxon>
        <taxon>Amphibia</taxon>
        <taxon>Batrachia</taxon>
        <taxon>Anura</taxon>
        <taxon>Neobatrachia</taxon>
        <taxon>Hyloidea</taxon>
        <taxon>Leptodactylidae</taxon>
        <taxon>Leiuperinae</taxon>
        <taxon>Engystomops</taxon>
    </lineage>
</organism>
<proteinExistence type="predicted"/>
<dbReference type="Proteomes" id="UP000824782">
    <property type="component" value="Unassembled WGS sequence"/>
</dbReference>
<reference evidence="1" key="1">
    <citation type="thesis" date="2020" institute="ProQuest LLC" country="789 East Eisenhower Parkway, Ann Arbor, MI, USA">
        <title>Comparative Genomics and Chromosome Evolution.</title>
        <authorList>
            <person name="Mudd A.B."/>
        </authorList>
    </citation>
    <scope>NUCLEOTIDE SEQUENCE</scope>
    <source>
        <strain evidence="1">237g6f4</strain>
        <tissue evidence="1">Blood</tissue>
    </source>
</reference>
<comment type="caution">
    <text evidence="1">The sequence shown here is derived from an EMBL/GenBank/DDBJ whole genome shotgun (WGS) entry which is preliminary data.</text>
</comment>
<accession>A0AAV7CMM1</accession>
<sequence>MHSPSTLLSFTYLSSSASWSCCQHKSNISHRCNMPQCYNHVTPANSSLITQNNIIQNYDVCLEDKAHNLDLLVFKWCVCVSKHCYQ</sequence>
<evidence type="ECO:0000313" key="2">
    <source>
        <dbReference type="Proteomes" id="UP000824782"/>
    </source>
</evidence>
<dbReference type="AlphaFoldDB" id="A0AAV7CMM1"/>
<evidence type="ECO:0008006" key="3">
    <source>
        <dbReference type="Google" id="ProtNLM"/>
    </source>
</evidence>